<evidence type="ECO:0000313" key="2">
    <source>
        <dbReference type="Proteomes" id="UP000774804"/>
    </source>
</evidence>
<proteinExistence type="predicted"/>
<gene>
    <name evidence="1" type="ORF">PC115_g21484</name>
</gene>
<accession>A0A8T1ANW6</accession>
<dbReference type="Proteomes" id="UP000774804">
    <property type="component" value="Unassembled WGS sequence"/>
</dbReference>
<evidence type="ECO:0000313" key="1">
    <source>
        <dbReference type="EMBL" id="KAG2883908.1"/>
    </source>
</evidence>
<organism evidence="1 2">
    <name type="scientific">Phytophthora cactorum</name>
    <dbReference type="NCBI Taxonomy" id="29920"/>
    <lineage>
        <taxon>Eukaryota</taxon>
        <taxon>Sar</taxon>
        <taxon>Stramenopiles</taxon>
        <taxon>Oomycota</taxon>
        <taxon>Peronosporomycetes</taxon>
        <taxon>Peronosporales</taxon>
        <taxon>Peronosporaceae</taxon>
        <taxon>Phytophthora</taxon>
    </lineage>
</organism>
<name>A0A8T1ANW6_9STRA</name>
<comment type="caution">
    <text evidence="1">The sequence shown here is derived from an EMBL/GenBank/DDBJ whole genome shotgun (WGS) entry which is preliminary data.</text>
</comment>
<protein>
    <submittedName>
        <fullName evidence="1">Uncharacterized protein</fullName>
    </submittedName>
</protein>
<sequence length="64" mass="7330">MVGNGSDEKPFIVGISTKAMMLRLMIPPEREVFRHLDATYKMDQSICDRQETQLVFQAALLAMR</sequence>
<dbReference type="AlphaFoldDB" id="A0A8T1ANW6"/>
<reference evidence="1" key="1">
    <citation type="submission" date="2018-10" db="EMBL/GenBank/DDBJ databases">
        <title>Effector identification in a new, highly contiguous assembly of the strawberry crown rot pathogen Phytophthora cactorum.</title>
        <authorList>
            <person name="Armitage A.D."/>
            <person name="Nellist C.F."/>
            <person name="Bates H."/>
            <person name="Vickerstaff R.J."/>
            <person name="Harrison R.J."/>
        </authorList>
    </citation>
    <scope>NUCLEOTIDE SEQUENCE</scope>
    <source>
        <strain evidence="1">4032</strain>
    </source>
</reference>
<dbReference type="EMBL" id="RCMI01001534">
    <property type="protein sequence ID" value="KAG2883908.1"/>
    <property type="molecule type" value="Genomic_DNA"/>
</dbReference>